<dbReference type="RefSeq" id="WP_348944256.1">
    <property type="nucleotide sequence ID" value="NZ_CP157355.1"/>
</dbReference>
<dbReference type="Gene3D" id="3.20.20.150">
    <property type="entry name" value="Divalent-metal-dependent TIM barrel enzymes"/>
    <property type="match status" value="1"/>
</dbReference>
<dbReference type="AlphaFoldDB" id="A0AAU7F7Q1"/>
<accession>A0AAU7F7Q1</accession>
<dbReference type="InterPro" id="IPR036237">
    <property type="entry name" value="Xyl_isomerase-like_sf"/>
</dbReference>
<dbReference type="NCBIfam" id="NF003818">
    <property type="entry name" value="PRK05409.1"/>
    <property type="match status" value="1"/>
</dbReference>
<name>A0AAU7F7Q1_9NEIS</name>
<dbReference type="SUPFAM" id="SSF51658">
    <property type="entry name" value="Xylose isomerase-like"/>
    <property type="match status" value="1"/>
</dbReference>
<dbReference type="PANTHER" id="PTHR42194:SF1">
    <property type="entry name" value="UPF0276 PROTEIN HI_1600"/>
    <property type="match status" value="1"/>
</dbReference>
<evidence type="ECO:0000313" key="1">
    <source>
        <dbReference type="EMBL" id="XBL99873.1"/>
    </source>
</evidence>
<gene>
    <name evidence="1" type="ORF">ABHF33_12475</name>
</gene>
<dbReference type="Pfam" id="PF05114">
    <property type="entry name" value="MbnB_TglH_ChrH"/>
    <property type="match status" value="1"/>
</dbReference>
<organism evidence="1">
    <name type="scientific">Chitinibacter mangrovi</name>
    <dbReference type="NCBI Taxonomy" id="3153927"/>
    <lineage>
        <taxon>Bacteria</taxon>
        <taxon>Pseudomonadati</taxon>
        <taxon>Pseudomonadota</taxon>
        <taxon>Betaproteobacteria</taxon>
        <taxon>Neisseriales</taxon>
        <taxon>Chitinibacteraceae</taxon>
        <taxon>Chitinibacter</taxon>
    </lineage>
</organism>
<dbReference type="InterPro" id="IPR007801">
    <property type="entry name" value="MbnB/TglH/ChrH"/>
</dbReference>
<protein>
    <submittedName>
        <fullName evidence="1">DUF692 domain-containing protein</fullName>
    </submittedName>
</protein>
<reference evidence="1" key="1">
    <citation type="submission" date="2024-05" db="EMBL/GenBank/DDBJ databases">
        <authorList>
            <person name="Yang L."/>
            <person name="Pan L."/>
        </authorList>
    </citation>
    <scope>NUCLEOTIDE SEQUENCE</scope>
    <source>
        <strain evidence="1">FCG-7</strain>
    </source>
</reference>
<dbReference type="PANTHER" id="PTHR42194">
    <property type="entry name" value="UPF0276 PROTEIN HI_1600"/>
    <property type="match status" value="1"/>
</dbReference>
<dbReference type="KEGG" id="cmav:ABHF33_12475"/>
<proteinExistence type="predicted"/>
<sequence length="279" mass="30981">MKTTLPQLRGLGLRSPHLPTVLETRPDVGWWEVHSENYFGGGQALAQLMQIRRDYPLSLHGVGLGLGRLGELDDRHLAQLKQLAERVEPAAISEHLAWNHFAGRYFNDLLPVPRVQGVVEHLASHIVQVQDALQRPILIENVSAYVGFADEIMSEAELMVELARRTGCGLLVDVNNFYVNTLNLGLDAEAELARIPGTLVEEIHIAGFEWFEGTAVDTHGTAVSAEVCQLLGSALQRWGHKPVLLERDTQLGSFAELHQEYMQLEQIIKSPQANTCGVY</sequence>
<dbReference type="EMBL" id="CP157355">
    <property type="protein sequence ID" value="XBL99873.1"/>
    <property type="molecule type" value="Genomic_DNA"/>
</dbReference>